<sequence>GGPESESYAIGTLTSVASGRVAYLLGLQGPALTVDTACSSSLVATHLACQSLHNGESGLALAGGVTIMTTPAIFTEFARQRGLAADGRCKAFAAAADG</sequence>
<dbReference type="GO" id="GO:0006633">
    <property type="term" value="P:fatty acid biosynthetic process"/>
    <property type="evidence" value="ECO:0007669"/>
    <property type="project" value="TreeGrafter"/>
</dbReference>
<accession>A0A5B1AHT8</accession>
<dbReference type="EMBL" id="VTZN01000623">
    <property type="protein sequence ID" value="KAA1235201.1"/>
    <property type="molecule type" value="Genomic_DNA"/>
</dbReference>
<evidence type="ECO:0000256" key="1">
    <source>
        <dbReference type="ARBA" id="ARBA00022679"/>
    </source>
</evidence>
<dbReference type="PROSITE" id="PS52004">
    <property type="entry name" value="KS3_2"/>
    <property type="match status" value="1"/>
</dbReference>
<feature type="non-terminal residue" evidence="3">
    <location>
        <position position="1"/>
    </location>
</feature>
<dbReference type="Proteomes" id="UP000324701">
    <property type="component" value="Unassembled WGS sequence"/>
</dbReference>
<evidence type="ECO:0000313" key="4">
    <source>
        <dbReference type="Proteomes" id="UP000324701"/>
    </source>
</evidence>
<dbReference type="InterPro" id="IPR050091">
    <property type="entry name" value="PKS_NRPS_Biosynth_Enz"/>
</dbReference>
<dbReference type="SUPFAM" id="SSF53901">
    <property type="entry name" value="Thiolase-like"/>
    <property type="match status" value="1"/>
</dbReference>
<dbReference type="InterPro" id="IPR014030">
    <property type="entry name" value="Ketoacyl_synth_N"/>
</dbReference>
<feature type="non-terminal residue" evidence="3">
    <location>
        <position position="98"/>
    </location>
</feature>
<evidence type="ECO:0000313" key="3">
    <source>
        <dbReference type="EMBL" id="KAA1235201.1"/>
    </source>
</evidence>
<feature type="domain" description="Ketosynthase family 3 (KS3)" evidence="2">
    <location>
        <begin position="1"/>
        <end position="98"/>
    </location>
</feature>
<dbReference type="Gene3D" id="3.40.47.10">
    <property type="match status" value="1"/>
</dbReference>
<dbReference type="GO" id="GO:0004312">
    <property type="term" value="F:fatty acid synthase activity"/>
    <property type="evidence" value="ECO:0007669"/>
    <property type="project" value="TreeGrafter"/>
</dbReference>
<organism evidence="3 4">
    <name type="scientific">Mycobacterium simiae</name>
    <name type="common">Mycobacterium habana</name>
    <dbReference type="NCBI Taxonomy" id="1784"/>
    <lineage>
        <taxon>Bacteria</taxon>
        <taxon>Bacillati</taxon>
        <taxon>Actinomycetota</taxon>
        <taxon>Actinomycetes</taxon>
        <taxon>Mycobacteriales</taxon>
        <taxon>Mycobacteriaceae</taxon>
        <taxon>Mycobacterium</taxon>
        <taxon>Mycobacterium simiae complex</taxon>
    </lineage>
</organism>
<gene>
    <name evidence="3" type="ORF">F0Q45_27145</name>
</gene>
<dbReference type="InterPro" id="IPR016039">
    <property type="entry name" value="Thiolase-like"/>
</dbReference>
<evidence type="ECO:0000259" key="2">
    <source>
        <dbReference type="PROSITE" id="PS52004"/>
    </source>
</evidence>
<dbReference type="PANTHER" id="PTHR43775">
    <property type="entry name" value="FATTY ACID SYNTHASE"/>
    <property type="match status" value="1"/>
</dbReference>
<dbReference type="Pfam" id="PF00109">
    <property type="entry name" value="ketoacyl-synt"/>
    <property type="match status" value="1"/>
</dbReference>
<dbReference type="OrthoDB" id="9778690at2"/>
<dbReference type="AlphaFoldDB" id="A0A5B1AHT8"/>
<comment type="caution">
    <text evidence="3">The sequence shown here is derived from an EMBL/GenBank/DDBJ whole genome shotgun (WGS) entry which is preliminary data.</text>
</comment>
<dbReference type="InterPro" id="IPR020841">
    <property type="entry name" value="PKS_Beta-ketoAc_synthase_dom"/>
</dbReference>
<dbReference type="PANTHER" id="PTHR43775:SF51">
    <property type="entry name" value="INACTIVE PHENOLPHTHIOCEROL SYNTHESIS POLYKETIDE SYNTHASE TYPE I PKS1-RELATED"/>
    <property type="match status" value="1"/>
</dbReference>
<name>A0A5B1AHT8_MYCSI</name>
<dbReference type="RefSeq" id="WP_149656716.1">
    <property type="nucleotide sequence ID" value="NZ_VTZN01000623.1"/>
</dbReference>
<protein>
    <recommendedName>
        <fullName evidence="2">Ketosynthase family 3 (KS3) domain-containing protein</fullName>
    </recommendedName>
</protein>
<keyword evidence="4" id="KW-1185">Reference proteome</keyword>
<reference evidence="3 4" key="1">
    <citation type="submission" date="2019-09" db="EMBL/GenBank/DDBJ databases">
        <title>Report of infection by Mycobacterium simiae a patient suffering from pulmonary tuberculosis.</title>
        <authorList>
            <person name="Mohanty P.S."/>
            <person name="Bansal A.K."/>
            <person name="Singh H."/>
            <person name="Sharma S."/>
            <person name="Patil S.A."/>
            <person name="Upadhaya P."/>
            <person name="Singh P.K."/>
            <person name="Kumar D."/>
            <person name="Kumar S."/>
            <person name="Singh R.K."/>
            <person name="Chaudhary B."/>
        </authorList>
    </citation>
    <scope>NUCLEOTIDE SEQUENCE [LARGE SCALE GENOMIC DNA]</scope>
    <source>
        <strain evidence="3 4">JAL-560-SIM</strain>
    </source>
</reference>
<keyword evidence="1" id="KW-0808">Transferase</keyword>
<proteinExistence type="predicted"/>